<dbReference type="CDD" id="cd00293">
    <property type="entry name" value="USP-like"/>
    <property type="match status" value="1"/>
</dbReference>
<sequence>MINNALLAVDNFENSRNALNYMRHLQGCIANVIVLTVVDNIFALSRTGLRSDSDGLNEYPAAQHEEQLAEAQINRVVQSLHEMGYSAQGLMAAGTPMEVIPEQMALFNCELLIISHRHLSSLGRLLNTSVTRSLLEDMLQPVLVIPRKSK</sequence>
<name>A0AAI9DBS5_PROST</name>
<dbReference type="Gene3D" id="3.40.50.620">
    <property type="entry name" value="HUPs"/>
    <property type="match status" value="1"/>
</dbReference>
<dbReference type="PANTHER" id="PTHR31964">
    <property type="entry name" value="ADENINE NUCLEOTIDE ALPHA HYDROLASES-LIKE SUPERFAMILY PROTEIN"/>
    <property type="match status" value="1"/>
</dbReference>
<dbReference type="SUPFAM" id="SSF52402">
    <property type="entry name" value="Adenine nucleotide alpha hydrolases-like"/>
    <property type="match status" value="1"/>
</dbReference>
<dbReference type="EMBL" id="ABMABF030000014">
    <property type="protein sequence ID" value="EMJ5135882.1"/>
    <property type="molecule type" value="Genomic_DNA"/>
</dbReference>
<proteinExistence type="predicted"/>
<comment type="caution">
    <text evidence="2">The sequence shown here is derived from an EMBL/GenBank/DDBJ whole genome shotgun (WGS) entry which is preliminary data.</text>
</comment>
<dbReference type="AlphaFoldDB" id="A0AAI9DBS5"/>
<dbReference type="Pfam" id="PF00582">
    <property type="entry name" value="Usp"/>
    <property type="match status" value="1"/>
</dbReference>
<organism evidence="2">
    <name type="scientific">Providencia stuartii</name>
    <dbReference type="NCBI Taxonomy" id="588"/>
    <lineage>
        <taxon>Bacteria</taxon>
        <taxon>Pseudomonadati</taxon>
        <taxon>Pseudomonadota</taxon>
        <taxon>Gammaproteobacteria</taxon>
        <taxon>Enterobacterales</taxon>
        <taxon>Morganellaceae</taxon>
        <taxon>Providencia</taxon>
    </lineage>
</organism>
<evidence type="ECO:0000259" key="1">
    <source>
        <dbReference type="Pfam" id="PF00582"/>
    </source>
</evidence>
<gene>
    <name evidence="2" type="ORF">RG298_003655</name>
</gene>
<dbReference type="InterPro" id="IPR014729">
    <property type="entry name" value="Rossmann-like_a/b/a_fold"/>
</dbReference>
<protein>
    <submittedName>
        <fullName evidence="2">Universal stress protein</fullName>
    </submittedName>
</protein>
<evidence type="ECO:0000313" key="2">
    <source>
        <dbReference type="EMBL" id="EMJ5135882.1"/>
    </source>
</evidence>
<dbReference type="InterPro" id="IPR006016">
    <property type="entry name" value="UspA"/>
</dbReference>
<reference evidence="2" key="1">
    <citation type="submission" date="2024-02" db="EMBL/GenBank/DDBJ databases">
        <authorList>
            <consortium name="Clinical and Environmental Microbiology Branch: Whole genome sequencing antimicrobial resistance pathogens in the healthcare setting"/>
        </authorList>
    </citation>
    <scope>NUCLEOTIDE SEQUENCE</scope>
    <source>
        <strain evidence="2">2021GO-0154</strain>
    </source>
</reference>
<feature type="domain" description="UspA" evidence="1">
    <location>
        <begin position="1"/>
        <end position="146"/>
    </location>
</feature>
<dbReference type="PANTHER" id="PTHR31964:SF113">
    <property type="entry name" value="USPA DOMAIN-CONTAINING PROTEIN"/>
    <property type="match status" value="1"/>
</dbReference>
<accession>A0AAI9DBS5</accession>